<keyword evidence="1" id="KW-1133">Transmembrane helix</keyword>
<evidence type="ECO:0000313" key="3">
    <source>
        <dbReference type="Proteomes" id="UP001281410"/>
    </source>
</evidence>
<keyword evidence="1" id="KW-0472">Membrane</keyword>
<dbReference type="Proteomes" id="UP001281410">
    <property type="component" value="Unassembled WGS sequence"/>
</dbReference>
<name>A0AAE0DXT4_9ROSI</name>
<gene>
    <name evidence="2" type="ORF">Dsin_026372</name>
</gene>
<dbReference type="EMBL" id="JANJYJ010000008">
    <property type="protein sequence ID" value="KAK3195062.1"/>
    <property type="molecule type" value="Genomic_DNA"/>
</dbReference>
<evidence type="ECO:0000313" key="2">
    <source>
        <dbReference type="EMBL" id="KAK3195062.1"/>
    </source>
</evidence>
<keyword evidence="3" id="KW-1185">Reference proteome</keyword>
<accession>A0AAE0DXT4</accession>
<feature type="transmembrane region" description="Helical" evidence="1">
    <location>
        <begin position="39"/>
        <end position="58"/>
    </location>
</feature>
<feature type="transmembrane region" description="Helical" evidence="1">
    <location>
        <begin position="78"/>
        <end position="98"/>
    </location>
</feature>
<reference evidence="2" key="1">
    <citation type="journal article" date="2023" name="Plant J.">
        <title>Genome sequences and population genomics provide insights into the demographic history, inbreeding, and mutation load of two 'living fossil' tree species of Dipteronia.</title>
        <authorList>
            <person name="Feng Y."/>
            <person name="Comes H.P."/>
            <person name="Chen J."/>
            <person name="Zhu S."/>
            <person name="Lu R."/>
            <person name="Zhang X."/>
            <person name="Li P."/>
            <person name="Qiu J."/>
            <person name="Olsen K.M."/>
            <person name="Qiu Y."/>
        </authorList>
    </citation>
    <scope>NUCLEOTIDE SEQUENCE</scope>
    <source>
        <strain evidence="2">NBL</strain>
    </source>
</reference>
<comment type="caution">
    <text evidence="2">The sequence shown here is derived from an EMBL/GenBank/DDBJ whole genome shotgun (WGS) entry which is preliminary data.</text>
</comment>
<dbReference type="AlphaFoldDB" id="A0AAE0DXT4"/>
<keyword evidence="1" id="KW-0812">Transmembrane</keyword>
<sequence>MAYVAFRSVASALNGHDSYAQPKKLTHSCNSKPPFSFQFWNMVANVTGFIIPLLLLFGSHNRFVPPAVFHPIHGPFRSVLAAFIGTGLTSFAGVGNVIKFSGGGALILCNRLLDRQIQLDGKDFKFWNFINLLDEMSGQYDWTKWSISPNKTNPVRVGGKLKPARLQKEHLN</sequence>
<evidence type="ECO:0000256" key="1">
    <source>
        <dbReference type="SAM" id="Phobius"/>
    </source>
</evidence>
<protein>
    <submittedName>
        <fullName evidence="2">Uncharacterized protein</fullName>
    </submittedName>
</protein>
<organism evidence="2 3">
    <name type="scientific">Dipteronia sinensis</name>
    <dbReference type="NCBI Taxonomy" id="43782"/>
    <lineage>
        <taxon>Eukaryota</taxon>
        <taxon>Viridiplantae</taxon>
        <taxon>Streptophyta</taxon>
        <taxon>Embryophyta</taxon>
        <taxon>Tracheophyta</taxon>
        <taxon>Spermatophyta</taxon>
        <taxon>Magnoliopsida</taxon>
        <taxon>eudicotyledons</taxon>
        <taxon>Gunneridae</taxon>
        <taxon>Pentapetalae</taxon>
        <taxon>rosids</taxon>
        <taxon>malvids</taxon>
        <taxon>Sapindales</taxon>
        <taxon>Sapindaceae</taxon>
        <taxon>Hippocastanoideae</taxon>
        <taxon>Acereae</taxon>
        <taxon>Dipteronia</taxon>
    </lineage>
</organism>
<proteinExistence type="predicted"/>